<feature type="compositionally biased region" description="Polar residues" evidence="1">
    <location>
        <begin position="11"/>
        <end position="24"/>
    </location>
</feature>
<dbReference type="Proteomes" id="UP000242915">
    <property type="component" value="Unassembled WGS sequence"/>
</dbReference>
<dbReference type="InterPro" id="IPR009506">
    <property type="entry name" value="YjiS-like"/>
</dbReference>
<dbReference type="RefSeq" id="WP_010489200.1">
    <property type="nucleotide sequence ID" value="NZ_FZOG01000003.1"/>
</dbReference>
<dbReference type="EMBL" id="FZOG01000003">
    <property type="protein sequence ID" value="SNS61194.1"/>
    <property type="molecule type" value="Genomic_DNA"/>
</dbReference>
<feature type="region of interest" description="Disordered" evidence="1">
    <location>
        <begin position="1"/>
        <end position="32"/>
    </location>
</feature>
<dbReference type="AlphaFoldDB" id="A0A239FZK0"/>
<name>A0A239FZK0_9PSED</name>
<gene>
    <name evidence="3" type="ORF">SAMN05216255_2804</name>
</gene>
<reference evidence="4" key="1">
    <citation type="submission" date="2017-06" db="EMBL/GenBank/DDBJ databases">
        <authorList>
            <person name="Varghese N."/>
            <person name="Submissions S."/>
        </authorList>
    </citation>
    <scope>NUCLEOTIDE SEQUENCE [LARGE SCALE GENOMIC DNA]</scope>
    <source>
        <strain evidence="4">CIP 108523</strain>
    </source>
</reference>
<evidence type="ECO:0000313" key="4">
    <source>
        <dbReference type="Proteomes" id="UP000242915"/>
    </source>
</evidence>
<accession>A0A239FZK0</accession>
<evidence type="ECO:0000256" key="1">
    <source>
        <dbReference type="SAM" id="MobiDB-lite"/>
    </source>
</evidence>
<proteinExistence type="predicted"/>
<feature type="domain" description="YjiS-like" evidence="2">
    <location>
        <begin position="35"/>
        <end position="68"/>
    </location>
</feature>
<evidence type="ECO:0000259" key="2">
    <source>
        <dbReference type="Pfam" id="PF06568"/>
    </source>
</evidence>
<evidence type="ECO:0000313" key="3">
    <source>
        <dbReference type="EMBL" id="SNS61194.1"/>
    </source>
</evidence>
<sequence length="79" mass="9003">MNGLSDVRLTLGQQELQQDATPRMSTPADYGPPVSRWTRLLRRISTRRALLTLNDQQLADIGLTRAQANREANLPFWKL</sequence>
<keyword evidence="4" id="KW-1185">Reference proteome</keyword>
<dbReference type="Pfam" id="PF06568">
    <property type="entry name" value="YjiS-like"/>
    <property type="match status" value="1"/>
</dbReference>
<organism evidence="3 4">
    <name type="scientific">Pseudomonas segetis</name>
    <dbReference type="NCBI Taxonomy" id="298908"/>
    <lineage>
        <taxon>Bacteria</taxon>
        <taxon>Pseudomonadati</taxon>
        <taxon>Pseudomonadota</taxon>
        <taxon>Gammaproteobacteria</taxon>
        <taxon>Pseudomonadales</taxon>
        <taxon>Pseudomonadaceae</taxon>
        <taxon>Pseudomonas</taxon>
    </lineage>
</organism>
<protein>
    <submittedName>
        <fullName evidence="3">Uncharacterized conserved protein YjiS, DUF1127 family</fullName>
    </submittedName>
</protein>